<evidence type="ECO:0000313" key="2">
    <source>
        <dbReference type="EMBL" id="MQS11146.1"/>
    </source>
</evidence>
<sequence>MIRFVEAHRKPHGVERICRILRIPPSTYYAARSRTASARALRDAELLAEIRRIHEESNHTFGARRVWTRLRAENVDVARCTVERLMREAGLTGAGGASGHRLRRAARPPAAEAAPLTAGWHRLL</sequence>
<dbReference type="InterPro" id="IPR025948">
    <property type="entry name" value="HTH-like_dom"/>
</dbReference>
<dbReference type="PANTHER" id="PTHR46889">
    <property type="entry name" value="TRANSPOSASE INSF FOR INSERTION SEQUENCE IS3B-RELATED"/>
    <property type="match status" value="1"/>
</dbReference>
<dbReference type="RefSeq" id="WP_153465711.1">
    <property type="nucleotide sequence ID" value="NZ_WBOF01000001.1"/>
</dbReference>
<dbReference type="Proteomes" id="UP000450000">
    <property type="component" value="Unassembled WGS sequence"/>
</dbReference>
<protein>
    <submittedName>
        <fullName evidence="2">IS3 family transposase</fullName>
    </submittedName>
</protein>
<reference evidence="2 3" key="1">
    <citation type="submission" date="2019-09" db="EMBL/GenBank/DDBJ databases">
        <title>Genome Sequences of Streptomyces kaniharaensis ATCC 21070.</title>
        <authorList>
            <person name="Zhu W."/>
            <person name="De Crecy-Lagard V."/>
            <person name="Richards N.G."/>
        </authorList>
    </citation>
    <scope>NUCLEOTIDE SEQUENCE [LARGE SCALE GENOMIC DNA]</scope>
    <source>
        <strain evidence="2 3">SF-557</strain>
    </source>
</reference>
<gene>
    <name evidence="2" type="ORF">F7Q99_02300</name>
</gene>
<comment type="caution">
    <text evidence="2">The sequence shown here is derived from an EMBL/GenBank/DDBJ whole genome shotgun (WGS) entry which is preliminary data.</text>
</comment>
<feature type="domain" description="HTH-like" evidence="1">
    <location>
        <begin position="43"/>
        <end position="93"/>
    </location>
</feature>
<dbReference type="OrthoDB" id="4330255at2"/>
<proteinExistence type="predicted"/>
<dbReference type="InterPro" id="IPR050900">
    <property type="entry name" value="Transposase_IS3/IS150/IS904"/>
</dbReference>
<dbReference type="Pfam" id="PF13276">
    <property type="entry name" value="HTH_21"/>
    <property type="match status" value="1"/>
</dbReference>
<organism evidence="2 3">
    <name type="scientific">Streptomyces kaniharaensis</name>
    <dbReference type="NCBI Taxonomy" id="212423"/>
    <lineage>
        <taxon>Bacteria</taxon>
        <taxon>Bacillati</taxon>
        <taxon>Actinomycetota</taxon>
        <taxon>Actinomycetes</taxon>
        <taxon>Kitasatosporales</taxon>
        <taxon>Streptomycetaceae</taxon>
        <taxon>Streptomyces</taxon>
    </lineage>
</organism>
<evidence type="ECO:0000259" key="1">
    <source>
        <dbReference type="Pfam" id="PF13276"/>
    </source>
</evidence>
<keyword evidence="3" id="KW-1185">Reference proteome</keyword>
<accession>A0A6N7KID2</accession>
<dbReference type="PANTHER" id="PTHR46889:SF4">
    <property type="entry name" value="TRANSPOSASE INSO FOR INSERTION SEQUENCE ELEMENT IS911B-RELATED"/>
    <property type="match status" value="1"/>
</dbReference>
<name>A0A6N7KID2_9ACTN</name>
<evidence type="ECO:0000313" key="3">
    <source>
        <dbReference type="Proteomes" id="UP000450000"/>
    </source>
</evidence>
<dbReference type="AlphaFoldDB" id="A0A6N7KID2"/>
<dbReference type="EMBL" id="WBOF01000001">
    <property type="protein sequence ID" value="MQS11146.1"/>
    <property type="molecule type" value="Genomic_DNA"/>
</dbReference>